<keyword evidence="2" id="KW-1185">Reference proteome</keyword>
<accession>A0A4R2JFB4</accession>
<evidence type="ECO:0000313" key="1">
    <source>
        <dbReference type="EMBL" id="TCO57277.1"/>
    </source>
</evidence>
<protein>
    <submittedName>
        <fullName evidence="1">Uncharacterized protein</fullName>
    </submittedName>
</protein>
<proteinExistence type="predicted"/>
<comment type="caution">
    <text evidence="1">The sequence shown here is derived from an EMBL/GenBank/DDBJ whole genome shotgun (WGS) entry which is preliminary data.</text>
</comment>
<sequence>MSEVNEDVLAGLAEAATDFADETGGGPTLAEFLELVGWSAPTDLPTPLPLKATLNGGRSYQNAEKSRVPELNDHIFEDVRELLGTLTERIGGPVTPQQFADGVLGLIRSGRIPLTDIPGVDVQKLTAEVSGKRVMKPKIGDIVGIPAAAGGYRLGVVLGRNSFGTALGLFHGTSADGSLDPALRGNPRKHPVYTEESLVKDGTWKVFGHDDSLRDLFPADPPIYHKPGAYPGVDTGEFGAAETADGTMRMIDQDEAAETGLRDGTYRQAYAAAYLQKVLDDSASEAGPA</sequence>
<dbReference type="EMBL" id="SLWS01000006">
    <property type="protein sequence ID" value="TCO57277.1"/>
    <property type="molecule type" value="Genomic_DNA"/>
</dbReference>
<dbReference type="AlphaFoldDB" id="A0A4R2JFB4"/>
<organism evidence="1 2">
    <name type="scientific">Actinocrispum wychmicini</name>
    <dbReference type="NCBI Taxonomy" id="1213861"/>
    <lineage>
        <taxon>Bacteria</taxon>
        <taxon>Bacillati</taxon>
        <taxon>Actinomycetota</taxon>
        <taxon>Actinomycetes</taxon>
        <taxon>Pseudonocardiales</taxon>
        <taxon>Pseudonocardiaceae</taxon>
        <taxon>Actinocrispum</taxon>
    </lineage>
</organism>
<dbReference type="Proteomes" id="UP000295680">
    <property type="component" value="Unassembled WGS sequence"/>
</dbReference>
<dbReference type="RefSeq" id="WP_132121189.1">
    <property type="nucleotide sequence ID" value="NZ_SLWS01000006.1"/>
</dbReference>
<reference evidence="1 2" key="1">
    <citation type="submission" date="2019-03" db="EMBL/GenBank/DDBJ databases">
        <title>Genomic Encyclopedia of Type Strains, Phase IV (KMG-IV): sequencing the most valuable type-strain genomes for metagenomic binning, comparative biology and taxonomic classification.</title>
        <authorList>
            <person name="Goeker M."/>
        </authorList>
    </citation>
    <scope>NUCLEOTIDE SEQUENCE [LARGE SCALE GENOMIC DNA]</scope>
    <source>
        <strain evidence="1 2">DSM 45934</strain>
    </source>
</reference>
<dbReference type="OrthoDB" id="3405600at2"/>
<gene>
    <name evidence="1" type="ORF">EV192_106754</name>
</gene>
<name>A0A4R2JFB4_9PSEU</name>
<evidence type="ECO:0000313" key="2">
    <source>
        <dbReference type="Proteomes" id="UP000295680"/>
    </source>
</evidence>